<evidence type="ECO:0000313" key="2">
    <source>
        <dbReference type="Proteomes" id="UP001306950"/>
    </source>
</evidence>
<proteinExistence type="predicted"/>
<name>A0ABU7VLI2_9BACL</name>
<dbReference type="Proteomes" id="UP001306950">
    <property type="component" value="Unassembled WGS sequence"/>
</dbReference>
<dbReference type="EMBL" id="JAZHPZ010000001">
    <property type="protein sequence ID" value="MEF2964625.1"/>
    <property type="molecule type" value="Genomic_DNA"/>
</dbReference>
<evidence type="ECO:0000313" key="1">
    <source>
        <dbReference type="EMBL" id="MEF2964625.1"/>
    </source>
</evidence>
<keyword evidence="2" id="KW-1185">Reference proteome</keyword>
<accession>A0ABU7VLI2</accession>
<protein>
    <submittedName>
        <fullName evidence="1">Uncharacterized protein</fullName>
    </submittedName>
</protein>
<sequence length="52" mass="5879">MKISTEQYQVAPLKQAAEAVAVIKEAEKTLQRITGEEITLIAYEQTGRDEER</sequence>
<dbReference type="RefSeq" id="WP_331844842.1">
    <property type="nucleotide sequence ID" value="NZ_JAZHPZ010000001.1"/>
</dbReference>
<gene>
    <name evidence="1" type="ORF">V3851_02185</name>
</gene>
<comment type="caution">
    <text evidence="1">The sequence shown here is derived from an EMBL/GenBank/DDBJ whole genome shotgun (WGS) entry which is preliminary data.</text>
</comment>
<organism evidence="1 2">
    <name type="scientific">Paenibacillus haidiansis</name>
    <dbReference type="NCBI Taxonomy" id="1574488"/>
    <lineage>
        <taxon>Bacteria</taxon>
        <taxon>Bacillati</taxon>
        <taxon>Bacillota</taxon>
        <taxon>Bacilli</taxon>
        <taxon>Bacillales</taxon>
        <taxon>Paenibacillaceae</taxon>
        <taxon>Paenibacillus</taxon>
    </lineage>
</organism>
<reference evidence="1 2" key="1">
    <citation type="submission" date="2024-02" db="EMBL/GenBank/DDBJ databases">
        <title>A nitrogen-fixing paenibacillus bacterium.</title>
        <authorList>
            <person name="Zhang W.L."/>
            <person name="Chen S.F."/>
        </authorList>
    </citation>
    <scope>NUCLEOTIDE SEQUENCE [LARGE SCALE GENOMIC DNA]</scope>
    <source>
        <strain evidence="1 2">M1</strain>
    </source>
</reference>